<dbReference type="GO" id="GO:0030992">
    <property type="term" value="C:intraciliary transport particle B"/>
    <property type="evidence" value="ECO:0007669"/>
    <property type="project" value="InterPro"/>
</dbReference>
<dbReference type="GO" id="GO:0015631">
    <property type="term" value="F:tubulin binding"/>
    <property type="evidence" value="ECO:0007669"/>
    <property type="project" value="InterPro"/>
</dbReference>
<dbReference type="AlphaFoldDB" id="A0A5B7EEX2"/>
<dbReference type="PANTHER" id="PTHR15614">
    <property type="entry name" value="INTRAFLAGELLAR TRANSPORT PROTEIN 81 HOMOLOG"/>
    <property type="match status" value="1"/>
</dbReference>
<organism evidence="10 11">
    <name type="scientific">Portunus trituberculatus</name>
    <name type="common">Swimming crab</name>
    <name type="synonym">Neptunus trituberculatus</name>
    <dbReference type="NCBI Taxonomy" id="210409"/>
    <lineage>
        <taxon>Eukaryota</taxon>
        <taxon>Metazoa</taxon>
        <taxon>Ecdysozoa</taxon>
        <taxon>Arthropoda</taxon>
        <taxon>Crustacea</taxon>
        <taxon>Multicrustacea</taxon>
        <taxon>Malacostraca</taxon>
        <taxon>Eumalacostraca</taxon>
        <taxon>Eucarida</taxon>
        <taxon>Decapoda</taxon>
        <taxon>Pleocyemata</taxon>
        <taxon>Brachyura</taxon>
        <taxon>Eubrachyura</taxon>
        <taxon>Portunoidea</taxon>
        <taxon>Portunidae</taxon>
        <taxon>Portuninae</taxon>
        <taxon>Portunus</taxon>
    </lineage>
</organism>
<name>A0A5B7EEX2_PORTR</name>
<reference evidence="10 11" key="1">
    <citation type="submission" date="2019-05" db="EMBL/GenBank/DDBJ databases">
        <title>Another draft genome of Portunus trituberculatus and its Hox gene families provides insights of decapod evolution.</title>
        <authorList>
            <person name="Jeong J.-H."/>
            <person name="Song I."/>
            <person name="Kim S."/>
            <person name="Choi T."/>
            <person name="Kim D."/>
            <person name="Ryu S."/>
            <person name="Kim W."/>
        </authorList>
    </citation>
    <scope>NUCLEOTIDE SEQUENCE [LARGE SCALE GENOMIC DNA]</scope>
    <source>
        <tissue evidence="10">Muscle</tissue>
    </source>
</reference>
<dbReference type="EMBL" id="VSRR010002719">
    <property type="protein sequence ID" value="MPC32900.1"/>
    <property type="molecule type" value="Genomic_DNA"/>
</dbReference>
<feature type="coiled-coil region" evidence="7">
    <location>
        <begin position="73"/>
        <end position="151"/>
    </location>
</feature>
<accession>A0A5B7EEX2</accession>
<dbReference type="OrthoDB" id="276029at2759"/>
<evidence type="ECO:0000256" key="6">
    <source>
        <dbReference type="ARBA" id="ARBA00043983"/>
    </source>
</evidence>
<dbReference type="GO" id="GO:0060271">
    <property type="term" value="P:cilium assembly"/>
    <property type="evidence" value="ECO:0007669"/>
    <property type="project" value="InterPro"/>
</dbReference>
<dbReference type="Gene3D" id="1.10.418.70">
    <property type="entry name" value="Intraflagellar transport protein 81, N-terminal domain"/>
    <property type="match status" value="1"/>
</dbReference>
<proteinExistence type="inferred from homology"/>
<dbReference type="InterPro" id="IPR041146">
    <property type="entry name" value="IFT81_CH"/>
</dbReference>
<evidence type="ECO:0000256" key="8">
    <source>
        <dbReference type="SAM" id="Phobius"/>
    </source>
</evidence>
<comment type="subcellular location">
    <subcellularLocation>
        <location evidence="1">Cell projection</location>
        <location evidence="1">Cilium</location>
    </subcellularLocation>
</comment>
<dbReference type="GO" id="GO:0042073">
    <property type="term" value="P:intraciliary transport"/>
    <property type="evidence" value="ECO:0007669"/>
    <property type="project" value="InterPro"/>
</dbReference>
<sequence>MWLLQRMDELKKRAYLAKYLVKLDVPAEMLGDADVADVHVKYEELIDQFKSVHREYEALRTSGFSTAELRRDITAMEEERDLVLRRIERMKQKVEGTPNSDAMLTSARGMRQEREKQKEMVQQKTNLQAASQLLEQRISRLQAQLKDIRKAGIGTTPEGEAFNCCCHHHCNTLSERCIVVFMSHLCLPSCFCVNVNRVSHSEGKAAFEVIIVGFASVVIFYRLGFTF</sequence>
<evidence type="ECO:0000256" key="4">
    <source>
        <dbReference type="ARBA" id="ARBA00023069"/>
    </source>
</evidence>
<evidence type="ECO:0000259" key="9">
    <source>
        <dbReference type="Pfam" id="PF18383"/>
    </source>
</evidence>
<keyword evidence="5" id="KW-0966">Cell projection</keyword>
<evidence type="ECO:0000256" key="2">
    <source>
        <dbReference type="ARBA" id="ARBA00022794"/>
    </source>
</evidence>
<keyword evidence="4" id="KW-0969">Cilium</keyword>
<evidence type="ECO:0000313" key="11">
    <source>
        <dbReference type="Proteomes" id="UP000324222"/>
    </source>
</evidence>
<keyword evidence="8" id="KW-0472">Membrane</keyword>
<dbReference type="PANTHER" id="PTHR15614:SF2">
    <property type="entry name" value="INTRAFLAGELLAR TRANSPORT PROTEIN 81 HOMOLOG"/>
    <property type="match status" value="1"/>
</dbReference>
<dbReference type="Proteomes" id="UP000324222">
    <property type="component" value="Unassembled WGS sequence"/>
</dbReference>
<keyword evidence="8" id="KW-0812">Transmembrane</keyword>
<keyword evidence="3 7" id="KW-0175">Coiled coil</keyword>
<protein>
    <submittedName>
        <fullName evidence="10">Intraflagellar transport protein 81</fullName>
    </submittedName>
</protein>
<evidence type="ECO:0000256" key="3">
    <source>
        <dbReference type="ARBA" id="ARBA00023054"/>
    </source>
</evidence>
<comment type="similarity">
    <text evidence="6">Belongs to the IFT81 family.</text>
</comment>
<dbReference type="InterPro" id="IPR043016">
    <property type="entry name" value="IFT81_N_sf"/>
</dbReference>
<evidence type="ECO:0000256" key="1">
    <source>
        <dbReference type="ARBA" id="ARBA00004138"/>
    </source>
</evidence>
<dbReference type="GO" id="GO:0036064">
    <property type="term" value="C:ciliary basal body"/>
    <property type="evidence" value="ECO:0007669"/>
    <property type="project" value="TreeGrafter"/>
</dbReference>
<keyword evidence="2" id="KW-0970">Cilium biogenesis/degradation</keyword>
<gene>
    <name evidence="10" type="primary">IFT81</name>
    <name evidence="10" type="ORF">E2C01_026234</name>
</gene>
<keyword evidence="11" id="KW-1185">Reference proteome</keyword>
<keyword evidence="10" id="KW-0282">Flagellum</keyword>
<feature type="domain" description="IFT81 calponin homology" evidence="9">
    <location>
        <begin position="1"/>
        <end position="24"/>
    </location>
</feature>
<dbReference type="Pfam" id="PF18383">
    <property type="entry name" value="IFT81_CH"/>
    <property type="match status" value="1"/>
</dbReference>
<evidence type="ECO:0000256" key="5">
    <source>
        <dbReference type="ARBA" id="ARBA00023273"/>
    </source>
</evidence>
<evidence type="ECO:0000256" key="7">
    <source>
        <dbReference type="SAM" id="Coils"/>
    </source>
</evidence>
<comment type="caution">
    <text evidence="10">The sequence shown here is derived from an EMBL/GenBank/DDBJ whole genome shotgun (WGS) entry which is preliminary data.</text>
</comment>
<feature type="transmembrane region" description="Helical" evidence="8">
    <location>
        <begin position="205"/>
        <end position="224"/>
    </location>
</feature>
<evidence type="ECO:0000313" key="10">
    <source>
        <dbReference type="EMBL" id="MPC32900.1"/>
    </source>
</evidence>
<dbReference type="InterPro" id="IPR029600">
    <property type="entry name" value="IFT81"/>
</dbReference>
<keyword evidence="8" id="KW-1133">Transmembrane helix</keyword>